<evidence type="ECO:0000313" key="2">
    <source>
        <dbReference type="Proteomes" id="UP001215180"/>
    </source>
</evidence>
<comment type="caution">
    <text evidence="1">The sequence shown here is derived from an EMBL/GenBank/DDBJ whole genome shotgun (WGS) entry which is preliminary data.</text>
</comment>
<accession>A0AAW6NUF9</accession>
<reference evidence="1" key="1">
    <citation type="submission" date="2023-03" db="EMBL/GenBank/DDBJ databases">
        <title>A Study on Prevalence and Characterization of Enterobacter cloacae strains in China.</title>
        <authorList>
            <person name="Zheng Z."/>
        </authorList>
    </citation>
    <scope>NUCLEOTIDE SEQUENCE</scope>
    <source>
        <strain evidence="1">EC77</strain>
    </source>
</reference>
<organism evidence="1 2">
    <name type="scientific">Enterobacter cloacae</name>
    <dbReference type="NCBI Taxonomy" id="550"/>
    <lineage>
        <taxon>Bacteria</taxon>
        <taxon>Pseudomonadati</taxon>
        <taxon>Pseudomonadota</taxon>
        <taxon>Gammaproteobacteria</taxon>
        <taxon>Enterobacterales</taxon>
        <taxon>Enterobacteriaceae</taxon>
        <taxon>Enterobacter</taxon>
        <taxon>Enterobacter cloacae complex</taxon>
    </lineage>
</organism>
<dbReference type="Proteomes" id="UP001215180">
    <property type="component" value="Unassembled WGS sequence"/>
</dbReference>
<protein>
    <submittedName>
        <fullName evidence="1">Uncharacterized protein</fullName>
    </submittedName>
</protein>
<gene>
    <name evidence="1" type="ORF">P3S46_22300</name>
</gene>
<proteinExistence type="predicted"/>
<dbReference type="EMBL" id="JARJGR010000853">
    <property type="protein sequence ID" value="MDF3639937.1"/>
    <property type="molecule type" value="Genomic_DNA"/>
</dbReference>
<dbReference type="RefSeq" id="WP_244047290.1">
    <property type="nucleotide sequence ID" value="NZ_JARJGR010000853.1"/>
</dbReference>
<sequence>MVMPQGLQCWDSSGRIAVDLSDYAIRYIGSTSVTFAAGETSKNVSFAGITQDGSFISIVSTGATVNEYHCRAYNGGFTAYYLPTTGSPAITLNVEVYNFQ</sequence>
<dbReference type="AlphaFoldDB" id="A0AAW6NUF9"/>
<evidence type="ECO:0000313" key="1">
    <source>
        <dbReference type="EMBL" id="MDF3639937.1"/>
    </source>
</evidence>
<name>A0AAW6NUF9_ENTCL</name>